<evidence type="ECO:0000313" key="2">
    <source>
        <dbReference type="EMBL" id="GAA1794656.1"/>
    </source>
</evidence>
<evidence type="ECO:0008006" key="4">
    <source>
        <dbReference type="Google" id="ProtNLM"/>
    </source>
</evidence>
<dbReference type="EMBL" id="BAAALT010000037">
    <property type="protein sequence ID" value="GAA1794656.1"/>
    <property type="molecule type" value="Genomic_DNA"/>
</dbReference>
<keyword evidence="3" id="KW-1185">Reference proteome</keyword>
<evidence type="ECO:0000256" key="1">
    <source>
        <dbReference type="SAM" id="Phobius"/>
    </source>
</evidence>
<dbReference type="Proteomes" id="UP001500218">
    <property type="component" value="Unassembled WGS sequence"/>
</dbReference>
<gene>
    <name evidence="2" type="ORF">GCM10009682_15490</name>
</gene>
<keyword evidence="1" id="KW-0472">Membrane</keyword>
<sequence>MARRIDGRHSSRMTRMIGRLGAYGFCLMFVAIGCGLPLFRRDREGLLGALGFVVGGLLLMAFLFALHRWQDGREAILRAGIPGRGTVVAARKLKMAEDWDQFLKVTLVVEIPGRPPYRADVRKPYHRTYIDSVVPGLVVPVRVSPRNPNRVLIATTTMGRPI</sequence>
<feature type="transmembrane region" description="Helical" evidence="1">
    <location>
        <begin position="20"/>
        <end position="39"/>
    </location>
</feature>
<name>A0ABP4XWQ2_9ACTN</name>
<dbReference type="PROSITE" id="PS51257">
    <property type="entry name" value="PROKAR_LIPOPROTEIN"/>
    <property type="match status" value="1"/>
</dbReference>
<reference evidence="3" key="1">
    <citation type="journal article" date="2019" name="Int. J. Syst. Evol. Microbiol.">
        <title>The Global Catalogue of Microorganisms (GCM) 10K type strain sequencing project: providing services to taxonomists for standard genome sequencing and annotation.</title>
        <authorList>
            <consortium name="The Broad Institute Genomics Platform"/>
            <consortium name="The Broad Institute Genome Sequencing Center for Infectious Disease"/>
            <person name="Wu L."/>
            <person name="Ma J."/>
        </authorList>
    </citation>
    <scope>NUCLEOTIDE SEQUENCE [LARGE SCALE GENOMIC DNA]</scope>
    <source>
        <strain evidence="3">JCM 13250</strain>
    </source>
</reference>
<organism evidence="2 3">
    <name type="scientific">Luedemannella flava</name>
    <dbReference type="NCBI Taxonomy" id="349316"/>
    <lineage>
        <taxon>Bacteria</taxon>
        <taxon>Bacillati</taxon>
        <taxon>Actinomycetota</taxon>
        <taxon>Actinomycetes</taxon>
        <taxon>Micromonosporales</taxon>
        <taxon>Micromonosporaceae</taxon>
        <taxon>Luedemannella</taxon>
    </lineage>
</organism>
<comment type="caution">
    <text evidence="2">The sequence shown here is derived from an EMBL/GenBank/DDBJ whole genome shotgun (WGS) entry which is preliminary data.</text>
</comment>
<evidence type="ECO:0000313" key="3">
    <source>
        <dbReference type="Proteomes" id="UP001500218"/>
    </source>
</evidence>
<accession>A0ABP4XWQ2</accession>
<protein>
    <recommendedName>
        <fullName evidence="4">DUF3592 domain-containing protein</fullName>
    </recommendedName>
</protein>
<keyword evidence="1" id="KW-1133">Transmembrane helix</keyword>
<keyword evidence="1" id="KW-0812">Transmembrane</keyword>
<feature type="transmembrane region" description="Helical" evidence="1">
    <location>
        <begin position="45"/>
        <end position="66"/>
    </location>
</feature>
<proteinExistence type="predicted"/>